<gene>
    <name evidence="4" type="ORF">L207DRAFT_584639</name>
</gene>
<evidence type="ECO:0000256" key="1">
    <source>
        <dbReference type="SAM" id="Coils"/>
    </source>
</evidence>
<name>A0A2J6RL64_HYAVF</name>
<organism evidence="4 5">
    <name type="scientific">Hyaloscypha variabilis (strain UAMH 11265 / GT02V1 / F)</name>
    <name type="common">Meliniomyces variabilis</name>
    <dbReference type="NCBI Taxonomy" id="1149755"/>
    <lineage>
        <taxon>Eukaryota</taxon>
        <taxon>Fungi</taxon>
        <taxon>Dikarya</taxon>
        <taxon>Ascomycota</taxon>
        <taxon>Pezizomycotina</taxon>
        <taxon>Leotiomycetes</taxon>
        <taxon>Helotiales</taxon>
        <taxon>Hyaloscyphaceae</taxon>
        <taxon>Hyaloscypha</taxon>
        <taxon>Hyaloscypha variabilis</taxon>
    </lineage>
</organism>
<feature type="transmembrane region" description="Helical" evidence="3">
    <location>
        <begin position="172"/>
        <end position="193"/>
    </location>
</feature>
<keyword evidence="3" id="KW-0812">Transmembrane</keyword>
<feature type="compositionally biased region" description="Low complexity" evidence="2">
    <location>
        <begin position="27"/>
        <end position="57"/>
    </location>
</feature>
<evidence type="ECO:0000313" key="4">
    <source>
        <dbReference type="EMBL" id="PMD39262.1"/>
    </source>
</evidence>
<dbReference type="EMBL" id="KZ613947">
    <property type="protein sequence ID" value="PMD39262.1"/>
    <property type="molecule type" value="Genomic_DNA"/>
</dbReference>
<accession>A0A2J6RL64</accession>
<feature type="compositionally biased region" description="Pro residues" evidence="2">
    <location>
        <begin position="62"/>
        <end position="84"/>
    </location>
</feature>
<reference evidence="4 5" key="1">
    <citation type="submission" date="2016-04" db="EMBL/GenBank/DDBJ databases">
        <title>A degradative enzymes factory behind the ericoid mycorrhizal symbiosis.</title>
        <authorList>
            <consortium name="DOE Joint Genome Institute"/>
            <person name="Martino E."/>
            <person name="Morin E."/>
            <person name="Grelet G."/>
            <person name="Kuo A."/>
            <person name="Kohler A."/>
            <person name="Daghino S."/>
            <person name="Barry K."/>
            <person name="Choi C."/>
            <person name="Cichocki N."/>
            <person name="Clum A."/>
            <person name="Copeland A."/>
            <person name="Hainaut M."/>
            <person name="Haridas S."/>
            <person name="Labutti K."/>
            <person name="Lindquist E."/>
            <person name="Lipzen A."/>
            <person name="Khouja H.-R."/>
            <person name="Murat C."/>
            <person name="Ohm R."/>
            <person name="Olson A."/>
            <person name="Spatafora J."/>
            <person name="Veneault-Fourrey C."/>
            <person name="Henrissat B."/>
            <person name="Grigoriev I."/>
            <person name="Martin F."/>
            <person name="Perotto S."/>
        </authorList>
    </citation>
    <scope>NUCLEOTIDE SEQUENCE [LARGE SCALE GENOMIC DNA]</scope>
    <source>
        <strain evidence="4 5">F</strain>
    </source>
</reference>
<keyword evidence="3" id="KW-0472">Membrane</keyword>
<keyword evidence="5" id="KW-1185">Reference proteome</keyword>
<evidence type="ECO:0000256" key="3">
    <source>
        <dbReference type="SAM" id="Phobius"/>
    </source>
</evidence>
<evidence type="ECO:0000313" key="5">
    <source>
        <dbReference type="Proteomes" id="UP000235786"/>
    </source>
</evidence>
<feature type="compositionally biased region" description="Low complexity" evidence="2">
    <location>
        <begin position="85"/>
        <end position="126"/>
    </location>
</feature>
<keyword evidence="3" id="KW-1133">Transmembrane helix</keyword>
<sequence length="382" mass="40885">MPLRLRDEDLSWQLQKRDDSDCDDDSNNCSSSKKSKTRTTPTSTTSQTTSTPSTPAVGPGGITPPPVPSSDPTPPSGSPKPPQAPKQTSTSSTASTTSITSATSFTSSPISSTSSSTKKITSKSSSQTSLLANGVGILPTITQPKKQPAPTLPSADSGISSVNESSATVIKAASAIIAIEATAIIAAILLILYKLYLRKRQKHSPHGAKWAIGHTAQVPTPPYNDGSAGAGFLTPFPPSAVLRNGDGVWTGPGILQTTIFSSHSEHQSPNIQQPSDEQHSASNLPTLFSASYAENSFLTPNEKELAEIQNHEVREQMQHVVPAMHGQTVTFITSREVDQQRIMDASEIRRGTNPRDEKELLEMERELEALERKREAERVVTI</sequence>
<dbReference type="OrthoDB" id="10608926at2759"/>
<evidence type="ECO:0000256" key="2">
    <source>
        <dbReference type="SAM" id="MobiDB-lite"/>
    </source>
</evidence>
<dbReference type="Proteomes" id="UP000235786">
    <property type="component" value="Unassembled WGS sequence"/>
</dbReference>
<feature type="region of interest" description="Disordered" evidence="2">
    <location>
        <begin position="139"/>
        <end position="160"/>
    </location>
</feature>
<feature type="region of interest" description="Disordered" evidence="2">
    <location>
        <begin position="262"/>
        <end position="282"/>
    </location>
</feature>
<feature type="coiled-coil region" evidence="1">
    <location>
        <begin position="353"/>
        <end position="380"/>
    </location>
</feature>
<dbReference type="AlphaFoldDB" id="A0A2J6RL64"/>
<protein>
    <submittedName>
        <fullName evidence="4">Uncharacterized protein</fullName>
    </submittedName>
</protein>
<feature type="compositionally biased region" description="Basic and acidic residues" evidence="2">
    <location>
        <begin position="1"/>
        <end position="19"/>
    </location>
</feature>
<keyword evidence="1" id="KW-0175">Coiled coil</keyword>
<feature type="region of interest" description="Disordered" evidence="2">
    <location>
        <begin position="1"/>
        <end position="126"/>
    </location>
</feature>
<proteinExistence type="predicted"/>